<dbReference type="InterPro" id="IPR003777">
    <property type="entry name" value="XdhC_CoxI"/>
</dbReference>
<dbReference type="KEGG" id="acp:A2cp1_3299"/>
<name>B8JGZ6_ANAD2</name>
<dbReference type="RefSeq" id="WP_015934444.1">
    <property type="nucleotide sequence ID" value="NC_011891.1"/>
</dbReference>
<gene>
    <name evidence="3" type="ordered locus">A2cp1_3299</name>
</gene>
<evidence type="ECO:0008006" key="5">
    <source>
        <dbReference type="Google" id="ProtNLM"/>
    </source>
</evidence>
<dbReference type="Gene3D" id="3.40.50.720">
    <property type="entry name" value="NAD(P)-binding Rossmann-like Domain"/>
    <property type="match status" value="1"/>
</dbReference>
<feature type="domain" description="XdhC- CoxI" evidence="1">
    <location>
        <begin position="13"/>
        <end position="80"/>
    </location>
</feature>
<proteinExistence type="predicted"/>
<dbReference type="Pfam" id="PF13478">
    <property type="entry name" value="XdhC_C"/>
    <property type="match status" value="1"/>
</dbReference>
<sequence>MTDREVLERAAAWSAAGQRVALATVVATWGSSPRPAGSQLAVSERGELAGSVSGGCVESAVAEAALEVLRTGAPRTLEYGVTAERAWEVGLPCGGRVRVHVEAAGADALARDVRALRARERVERVLELGGGETFRLVLEPPVRLVIVGAVHLAQPLARMAEVAGYEVRLVDPRPVYATEARFPGVAVERAWPGEALARIGLDARTAVVTLSHDRKLDDPALAAALRSPAFYVGALGSRRTQAGIRSRLREEGLADADLARLHGPVGLDLGGEAPAELAVEILADLVATLRRAAAPVPAPAAAAPAT</sequence>
<dbReference type="InterPro" id="IPR027051">
    <property type="entry name" value="XdhC_Rossmann_dom"/>
</dbReference>
<organism evidence="3 4">
    <name type="scientific">Anaeromyxobacter dehalogenans (strain ATCC BAA-258 / DSM 21875 / 2CP-1)</name>
    <dbReference type="NCBI Taxonomy" id="455488"/>
    <lineage>
        <taxon>Bacteria</taxon>
        <taxon>Pseudomonadati</taxon>
        <taxon>Myxococcota</taxon>
        <taxon>Myxococcia</taxon>
        <taxon>Myxococcales</taxon>
        <taxon>Cystobacterineae</taxon>
        <taxon>Anaeromyxobacteraceae</taxon>
        <taxon>Anaeromyxobacter</taxon>
    </lineage>
</organism>
<dbReference type="PANTHER" id="PTHR30388:SF4">
    <property type="entry name" value="MOLYBDENUM COFACTOR INSERTION CHAPERONE PAOD"/>
    <property type="match status" value="1"/>
</dbReference>
<dbReference type="PANTHER" id="PTHR30388">
    <property type="entry name" value="ALDEHYDE OXIDOREDUCTASE MOLYBDENUM COFACTOR ASSEMBLY PROTEIN"/>
    <property type="match status" value="1"/>
</dbReference>
<dbReference type="Pfam" id="PF02625">
    <property type="entry name" value="XdhC_CoxI"/>
    <property type="match status" value="1"/>
</dbReference>
<evidence type="ECO:0000313" key="3">
    <source>
        <dbReference type="EMBL" id="ACL66633.1"/>
    </source>
</evidence>
<keyword evidence="4" id="KW-1185">Reference proteome</keyword>
<evidence type="ECO:0000313" key="4">
    <source>
        <dbReference type="Proteomes" id="UP000007089"/>
    </source>
</evidence>
<accession>B8JGZ6</accession>
<dbReference type="AlphaFoldDB" id="B8JGZ6"/>
<evidence type="ECO:0000259" key="1">
    <source>
        <dbReference type="Pfam" id="PF02625"/>
    </source>
</evidence>
<dbReference type="Proteomes" id="UP000007089">
    <property type="component" value="Chromosome"/>
</dbReference>
<dbReference type="InterPro" id="IPR052698">
    <property type="entry name" value="MoCofactor_Util/Proc"/>
</dbReference>
<protein>
    <recommendedName>
        <fullName evidence="5">Xanthine dehydrogenase accessory factor</fullName>
    </recommendedName>
</protein>
<feature type="domain" description="XdhC Rossmann" evidence="2">
    <location>
        <begin position="144"/>
        <end position="285"/>
    </location>
</feature>
<dbReference type="EMBL" id="CP001359">
    <property type="protein sequence ID" value="ACL66633.1"/>
    <property type="molecule type" value="Genomic_DNA"/>
</dbReference>
<evidence type="ECO:0000259" key="2">
    <source>
        <dbReference type="Pfam" id="PF13478"/>
    </source>
</evidence>
<dbReference type="HOGENOM" id="CLU_041115_2_0_7"/>
<reference evidence="3" key="1">
    <citation type="submission" date="2009-01" db="EMBL/GenBank/DDBJ databases">
        <title>Complete sequence of Anaeromyxobacter dehalogenans 2CP-1.</title>
        <authorList>
            <consortium name="US DOE Joint Genome Institute"/>
            <person name="Lucas S."/>
            <person name="Copeland A."/>
            <person name="Lapidus A."/>
            <person name="Glavina del Rio T."/>
            <person name="Dalin E."/>
            <person name="Tice H."/>
            <person name="Bruce D."/>
            <person name="Goodwin L."/>
            <person name="Pitluck S."/>
            <person name="Saunders E."/>
            <person name="Brettin T."/>
            <person name="Detter J.C."/>
            <person name="Han C."/>
            <person name="Larimer F."/>
            <person name="Land M."/>
            <person name="Hauser L."/>
            <person name="Kyrpides N."/>
            <person name="Ovchinnikova G."/>
            <person name="Beliaev A.S."/>
            <person name="Richardson P."/>
        </authorList>
    </citation>
    <scope>NUCLEOTIDE SEQUENCE</scope>
    <source>
        <strain evidence="3">2CP-1</strain>
    </source>
</reference>